<gene>
    <name evidence="1" type="ORF">PHPALM_11588</name>
</gene>
<proteinExistence type="predicted"/>
<keyword evidence="2" id="KW-1185">Reference proteome</keyword>
<reference evidence="1 2" key="1">
    <citation type="journal article" date="2017" name="Genome Biol. Evol.">
        <title>Phytophthora megakarya and P. palmivora, closely related causal agents of cacao black pod rot, underwent increases in genome sizes and gene numbers by different mechanisms.</title>
        <authorList>
            <person name="Ali S.S."/>
            <person name="Shao J."/>
            <person name="Lary D.J."/>
            <person name="Kronmiller B."/>
            <person name="Shen D."/>
            <person name="Strem M.D."/>
            <person name="Amoako-Attah I."/>
            <person name="Akrofi A.Y."/>
            <person name="Begoude B.A."/>
            <person name="Ten Hoopen G.M."/>
            <person name="Coulibaly K."/>
            <person name="Kebe B.I."/>
            <person name="Melnick R.L."/>
            <person name="Guiltinan M.J."/>
            <person name="Tyler B.M."/>
            <person name="Meinhardt L.W."/>
            <person name="Bailey B.A."/>
        </authorList>
    </citation>
    <scope>NUCLEOTIDE SEQUENCE [LARGE SCALE GENOMIC DNA]</scope>
    <source>
        <strain evidence="2">sbr112.9</strain>
    </source>
</reference>
<evidence type="ECO:0000313" key="2">
    <source>
        <dbReference type="Proteomes" id="UP000237271"/>
    </source>
</evidence>
<dbReference type="Proteomes" id="UP000237271">
    <property type="component" value="Unassembled WGS sequence"/>
</dbReference>
<dbReference type="AlphaFoldDB" id="A0A2P4Y1W6"/>
<dbReference type="EMBL" id="NCKW01006409">
    <property type="protein sequence ID" value="POM71790.1"/>
    <property type="molecule type" value="Genomic_DNA"/>
</dbReference>
<evidence type="ECO:0000313" key="1">
    <source>
        <dbReference type="EMBL" id="POM71790.1"/>
    </source>
</evidence>
<comment type="caution">
    <text evidence="1">The sequence shown here is derived from an EMBL/GenBank/DDBJ whole genome shotgun (WGS) entry which is preliminary data.</text>
</comment>
<name>A0A2P4Y1W6_9STRA</name>
<organism evidence="1 2">
    <name type="scientific">Phytophthora palmivora</name>
    <dbReference type="NCBI Taxonomy" id="4796"/>
    <lineage>
        <taxon>Eukaryota</taxon>
        <taxon>Sar</taxon>
        <taxon>Stramenopiles</taxon>
        <taxon>Oomycota</taxon>
        <taxon>Peronosporomycetes</taxon>
        <taxon>Peronosporales</taxon>
        <taxon>Peronosporaceae</taxon>
        <taxon>Phytophthora</taxon>
    </lineage>
</organism>
<accession>A0A2P4Y1W6</accession>
<dbReference type="OrthoDB" id="128523at2759"/>
<protein>
    <submittedName>
        <fullName evidence="1">Uncharacterized protein</fullName>
    </submittedName>
</protein>
<sequence length="167" mass="18089">MTAGAFDPDDGFDLDLKVIQIATQDLFSKLKILVGAIPPITDPVPSPSASITDRLTFSSHYASAAEDKSYLSSYRWDCLVPLCWSRDDARSSVGIQQDPSRPLTARSRRLIGDDIDFPTVARAIATATTGSVGSAMIQSVRISAISDLKDSRGKIRMKIQLERGSAK</sequence>